<dbReference type="SMART" id="SM00388">
    <property type="entry name" value="HisKA"/>
    <property type="match status" value="1"/>
</dbReference>
<evidence type="ECO:0000256" key="1">
    <source>
        <dbReference type="ARBA" id="ARBA00000085"/>
    </source>
</evidence>
<dbReference type="RefSeq" id="WP_197644579.1">
    <property type="nucleotide sequence ID" value="NZ_JAEACP010000011.1"/>
</dbReference>
<feature type="domain" description="HAMP" evidence="16">
    <location>
        <begin position="187"/>
        <end position="239"/>
    </location>
</feature>
<dbReference type="InterPro" id="IPR003660">
    <property type="entry name" value="HAMP_dom"/>
</dbReference>
<dbReference type="PANTHER" id="PTHR44936:SF5">
    <property type="entry name" value="SENSOR HISTIDINE KINASE ENVZ"/>
    <property type="match status" value="1"/>
</dbReference>
<comment type="subcellular location">
    <subcellularLocation>
        <location evidence="2">Cell inner membrane</location>
        <topology evidence="2">Multi-pass membrane protein</topology>
    </subcellularLocation>
</comment>
<name>A0ABV7DTF5_9RHOB</name>
<evidence type="ECO:0000256" key="10">
    <source>
        <dbReference type="ARBA" id="ARBA00022777"/>
    </source>
</evidence>
<evidence type="ECO:0000256" key="14">
    <source>
        <dbReference type="ARBA" id="ARBA00023136"/>
    </source>
</evidence>
<keyword evidence="6" id="KW-0597">Phosphoprotein</keyword>
<dbReference type="InterPro" id="IPR005467">
    <property type="entry name" value="His_kinase_dom"/>
</dbReference>
<keyword evidence="12" id="KW-1133">Transmembrane helix</keyword>
<dbReference type="InterPro" id="IPR003594">
    <property type="entry name" value="HATPase_dom"/>
</dbReference>
<organism evidence="17 18">
    <name type="scientific">Tabrizicola soli</name>
    <dbReference type="NCBI Taxonomy" id="2185115"/>
    <lineage>
        <taxon>Bacteria</taxon>
        <taxon>Pseudomonadati</taxon>
        <taxon>Pseudomonadota</taxon>
        <taxon>Alphaproteobacteria</taxon>
        <taxon>Rhodobacterales</taxon>
        <taxon>Paracoccaceae</taxon>
        <taxon>Tabrizicola</taxon>
    </lineage>
</organism>
<keyword evidence="14" id="KW-0472">Membrane</keyword>
<keyword evidence="7" id="KW-0808">Transferase</keyword>
<dbReference type="PRINTS" id="PR00344">
    <property type="entry name" value="BCTRLSENSOR"/>
</dbReference>
<keyword evidence="9" id="KW-0547">Nucleotide-binding</keyword>
<evidence type="ECO:0000313" key="17">
    <source>
        <dbReference type="EMBL" id="MFC3085393.1"/>
    </source>
</evidence>
<protein>
    <recommendedName>
        <fullName evidence="3">histidine kinase</fullName>
        <ecNumber evidence="3">2.7.13.3</ecNumber>
    </recommendedName>
</protein>
<dbReference type="Proteomes" id="UP001595445">
    <property type="component" value="Unassembled WGS sequence"/>
</dbReference>
<dbReference type="SMART" id="SM00387">
    <property type="entry name" value="HATPase_c"/>
    <property type="match status" value="1"/>
</dbReference>
<sequence length="445" mass="47800">MLLLALAVTQGLGLLLLTDERNRAVRAALGLEAAGRAANVVLLLDSAPPDLRPSILRAADSPLVRFEVGPEPEASRDSAEADLVLSQIRQILGEPDREVRADVHALSVAPLPMPDTMPAAMRPMHEAMMAGHTDPIELTLSIRLAAGDWLNVRTMFHRPGPQLSPQALLPLLLMAVAVALVAWWTAQRVVGPMRALAVGADRLGRGLDADPLPMKGPSEVRETTQAFNRMKDRLTRFVNERAHMLAALSHDLRSPLTAMRLRIEMLDETEDSIRLKALVEEMQAMVEATLEFARGVARAEPATEVDLAKLLADLVGDVGGDRATLAPSQPLLATIRPQTLNRALRNLIDNAVRYGGVAKVTLKQEPGMAVITIADKGPGLPSDQLEAVFEPFVRLEGSRSRDTGGVGLGLAIARSIIQAHGGTVLLRNLPEGGLEVVVRLPVGDV</sequence>
<evidence type="ECO:0000256" key="4">
    <source>
        <dbReference type="ARBA" id="ARBA00022475"/>
    </source>
</evidence>
<dbReference type="Pfam" id="PF00672">
    <property type="entry name" value="HAMP"/>
    <property type="match status" value="1"/>
</dbReference>
<dbReference type="SMART" id="SM00304">
    <property type="entry name" value="HAMP"/>
    <property type="match status" value="1"/>
</dbReference>
<keyword evidence="13" id="KW-0902">Two-component regulatory system</keyword>
<keyword evidence="8" id="KW-0812">Transmembrane</keyword>
<dbReference type="CDD" id="cd00075">
    <property type="entry name" value="HATPase"/>
    <property type="match status" value="1"/>
</dbReference>
<evidence type="ECO:0000256" key="2">
    <source>
        <dbReference type="ARBA" id="ARBA00004429"/>
    </source>
</evidence>
<dbReference type="Gene3D" id="3.30.565.10">
    <property type="entry name" value="Histidine kinase-like ATPase, C-terminal domain"/>
    <property type="match status" value="1"/>
</dbReference>
<dbReference type="Gene3D" id="1.10.287.130">
    <property type="match status" value="1"/>
</dbReference>
<dbReference type="InterPro" id="IPR036097">
    <property type="entry name" value="HisK_dim/P_sf"/>
</dbReference>
<accession>A0ABV7DTF5</accession>
<dbReference type="InterPro" id="IPR036890">
    <property type="entry name" value="HATPase_C_sf"/>
</dbReference>
<dbReference type="PROSITE" id="PS50885">
    <property type="entry name" value="HAMP"/>
    <property type="match status" value="1"/>
</dbReference>
<keyword evidence="5" id="KW-0997">Cell inner membrane</keyword>
<gene>
    <name evidence="17" type="ORF">ACFOD6_04950</name>
</gene>
<evidence type="ECO:0000256" key="7">
    <source>
        <dbReference type="ARBA" id="ARBA00022679"/>
    </source>
</evidence>
<evidence type="ECO:0000259" key="16">
    <source>
        <dbReference type="PROSITE" id="PS50885"/>
    </source>
</evidence>
<evidence type="ECO:0000256" key="8">
    <source>
        <dbReference type="ARBA" id="ARBA00022692"/>
    </source>
</evidence>
<feature type="domain" description="Histidine kinase" evidence="15">
    <location>
        <begin position="247"/>
        <end position="444"/>
    </location>
</feature>
<reference evidence="18" key="1">
    <citation type="journal article" date="2019" name="Int. J. Syst. Evol. Microbiol.">
        <title>The Global Catalogue of Microorganisms (GCM) 10K type strain sequencing project: providing services to taxonomists for standard genome sequencing and annotation.</title>
        <authorList>
            <consortium name="The Broad Institute Genomics Platform"/>
            <consortium name="The Broad Institute Genome Sequencing Center for Infectious Disease"/>
            <person name="Wu L."/>
            <person name="Ma J."/>
        </authorList>
    </citation>
    <scope>NUCLEOTIDE SEQUENCE [LARGE SCALE GENOMIC DNA]</scope>
    <source>
        <strain evidence="18">KCTC 62102</strain>
    </source>
</reference>
<evidence type="ECO:0000256" key="11">
    <source>
        <dbReference type="ARBA" id="ARBA00022840"/>
    </source>
</evidence>
<dbReference type="Pfam" id="PF02518">
    <property type="entry name" value="HATPase_c"/>
    <property type="match status" value="1"/>
</dbReference>
<dbReference type="PROSITE" id="PS50109">
    <property type="entry name" value="HIS_KIN"/>
    <property type="match status" value="1"/>
</dbReference>
<dbReference type="CDD" id="cd06225">
    <property type="entry name" value="HAMP"/>
    <property type="match status" value="1"/>
</dbReference>
<dbReference type="CDD" id="cd00082">
    <property type="entry name" value="HisKA"/>
    <property type="match status" value="1"/>
</dbReference>
<proteinExistence type="predicted"/>
<evidence type="ECO:0000256" key="6">
    <source>
        <dbReference type="ARBA" id="ARBA00022553"/>
    </source>
</evidence>
<keyword evidence="4" id="KW-1003">Cell membrane</keyword>
<keyword evidence="18" id="KW-1185">Reference proteome</keyword>
<dbReference type="EMBL" id="JBHRSM010000010">
    <property type="protein sequence ID" value="MFC3085393.1"/>
    <property type="molecule type" value="Genomic_DNA"/>
</dbReference>
<evidence type="ECO:0000256" key="12">
    <source>
        <dbReference type="ARBA" id="ARBA00022989"/>
    </source>
</evidence>
<evidence type="ECO:0000313" key="18">
    <source>
        <dbReference type="Proteomes" id="UP001595445"/>
    </source>
</evidence>
<evidence type="ECO:0000256" key="3">
    <source>
        <dbReference type="ARBA" id="ARBA00012438"/>
    </source>
</evidence>
<keyword evidence="11 17" id="KW-0067">ATP-binding</keyword>
<evidence type="ECO:0000256" key="9">
    <source>
        <dbReference type="ARBA" id="ARBA00022741"/>
    </source>
</evidence>
<dbReference type="GO" id="GO:0005524">
    <property type="term" value="F:ATP binding"/>
    <property type="evidence" value="ECO:0007669"/>
    <property type="project" value="UniProtKB-KW"/>
</dbReference>
<keyword evidence="10" id="KW-0418">Kinase</keyword>
<dbReference type="InterPro" id="IPR050980">
    <property type="entry name" value="2C_sensor_his_kinase"/>
</dbReference>
<dbReference type="InterPro" id="IPR004358">
    <property type="entry name" value="Sig_transdc_His_kin-like_C"/>
</dbReference>
<evidence type="ECO:0000259" key="15">
    <source>
        <dbReference type="PROSITE" id="PS50109"/>
    </source>
</evidence>
<dbReference type="Pfam" id="PF00512">
    <property type="entry name" value="HisKA"/>
    <property type="match status" value="1"/>
</dbReference>
<evidence type="ECO:0000256" key="13">
    <source>
        <dbReference type="ARBA" id="ARBA00023012"/>
    </source>
</evidence>
<dbReference type="EC" id="2.7.13.3" evidence="3"/>
<dbReference type="SUPFAM" id="SSF47384">
    <property type="entry name" value="Homodimeric domain of signal transducing histidine kinase"/>
    <property type="match status" value="1"/>
</dbReference>
<evidence type="ECO:0000256" key="5">
    <source>
        <dbReference type="ARBA" id="ARBA00022519"/>
    </source>
</evidence>
<comment type="catalytic activity">
    <reaction evidence="1">
        <text>ATP + protein L-histidine = ADP + protein N-phospho-L-histidine.</text>
        <dbReference type="EC" id="2.7.13.3"/>
    </reaction>
</comment>
<dbReference type="InterPro" id="IPR003661">
    <property type="entry name" value="HisK_dim/P_dom"/>
</dbReference>
<dbReference type="PANTHER" id="PTHR44936">
    <property type="entry name" value="SENSOR PROTEIN CREC"/>
    <property type="match status" value="1"/>
</dbReference>
<comment type="caution">
    <text evidence="17">The sequence shown here is derived from an EMBL/GenBank/DDBJ whole genome shotgun (WGS) entry which is preliminary data.</text>
</comment>
<dbReference type="SUPFAM" id="SSF55874">
    <property type="entry name" value="ATPase domain of HSP90 chaperone/DNA topoisomerase II/histidine kinase"/>
    <property type="match status" value="1"/>
</dbReference>